<dbReference type="AlphaFoldDB" id="Q7MST8"/>
<feature type="transmembrane region" description="Helical" evidence="1">
    <location>
        <begin position="195"/>
        <end position="218"/>
    </location>
</feature>
<dbReference type="GO" id="GO:0005886">
    <property type="term" value="C:plasma membrane"/>
    <property type="evidence" value="ECO:0007669"/>
    <property type="project" value="UniProtKB-SubCell"/>
</dbReference>
<evidence type="ECO:0000313" key="3">
    <source>
        <dbReference type="Proteomes" id="UP000000422"/>
    </source>
</evidence>
<feature type="transmembrane region" description="Helical" evidence="1">
    <location>
        <begin position="141"/>
        <end position="165"/>
    </location>
</feature>
<evidence type="ECO:0000256" key="1">
    <source>
        <dbReference type="SAM" id="Phobius"/>
    </source>
</evidence>
<sequence>MSSLKHHLSLIIPLIALLFSLESIVLIQRAVAGYEANLGKSYSIVIATRKEVSLEEIKRVVKEAEGLKAIAPDAVLEKLQKDISSANLALLKDSLPQFYSLSLDSFPDKSRLGAIDAALKKMNGVERVESFVKSHDQIYRLLLLLKSSVMVFAGLISIISLLLMVKQIEIWRFEHSERMEIMGYFGAPSWMRNGLLFRLALVDSLIAAGIIGAGMIYLSQDPTTLTLIGDVGLDGSIFAPEHDSLLLLLGGVGVSILSVWMVILRPRG</sequence>
<reference evidence="2 3" key="1">
    <citation type="journal article" date="2003" name="Proc. Natl. Acad. Sci. U.S.A.">
        <title>Complete genome sequence and analysis of Wolinella succinogenes.</title>
        <authorList>
            <person name="Baar C."/>
            <person name="Eppinger M."/>
            <person name="Raddatz G."/>
            <person name="Simon JM."/>
            <person name="Lanz C."/>
            <person name="Klimmek O."/>
            <person name="Nandakumar R."/>
            <person name="Gross R."/>
            <person name="Rosinus A."/>
            <person name="Keller H."/>
            <person name="Jagtap P."/>
            <person name="Linke B."/>
            <person name="Meyer F."/>
            <person name="Lederer H."/>
            <person name="Schuster S.C."/>
        </authorList>
    </citation>
    <scope>NUCLEOTIDE SEQUENCE [LARGE SCALE GENOMIC DNA]</scope>
    <source>
        <strain evidence="3">ATCC 29543 / DSM 1740 / CCUG 13145 / JCM 31913 / LMG 7466 / NCTC 11488 / FDC 602W</strain>
    </source>
</reference>
<dbReference type="InterPro" id="IPR004513">
    <property type="entry name" value="FtsX"/>
</dbReference>
<dbReference type="EMBL" id="BX571657">
    <property type="protein sequence ID" value="CAE09310.1"/>
    <property type="molecule type" value="Genomic_DNA"/>
</dbReference>
<dbReference type="RefSeq" id="WP_011138110.1">
    <property type="nucleotide sequence ID" value="NC_005090.1"/>
</dbReference>
<dbReference type="GO" id="GO:0051301">
    <property type="term" value="P:cell division"/>
    <property type="evidence" value="ECO:0007669"/>
    <property type="project" value="InterPro"/>
</dbReference>
<accession>Q7MST8</accession>
<dbReference type="HOGENOM" id="CLU_089208_0_0_7"/>
<dbReference type="PANTHER" id="PTHR47755:SF1">
    <property type="entry name" value="CELL DIVISION PROTEIN FTSX"/>
    <property type="match status" value="1"/>
</dbReference>
<name>Q7MST8_WOLSU</name>
<keyword evidence="3" id="KW-1185">Reference proteome</keyword>
<gene>
    <name evidence="2" type="ordered locus">WS0147</name>
</gene>
<protein>
    <recommendedName>
        <fullName evidence="4">Cell division protein FtsX</fullName>
    </recommendedName>
</protein>
<dbReference type="GO" id="GO:0032153">
    <property type="term" value="C:cell division site"/>
    <property type="evidence" value="ECO:0007669"/>
    <property type="project" value="TreeGrafter"/>
</dbReference>
<keyword evidence="1" id="KW-1133">Transmembrane helix</keyword>
<dbReference type="KEGG" id="wsu:WS0147"/>
<dbReference type="eggNOG" id="COG2177">
    <property type="taxonomic scope" value="Bacteria"/>
</dbReference>
<feature type="transmembrane region" description="Helical" evidence="1">
    <location>
        <begin position="245"/>
        <end position="264"/>
    </location>
</feature>
<evidence type="ECO:0000313" key="2">
    <source>
        <dbReference type="EMBL" id="CAE09310.1"/>
    </source>
</evidence>
<dbReference type="STRING" id="273121.WS0147"/>
<dbReference type="PANTHER" id="PTHR47755">
    <property type="entry name" value="CELL DIVISION PROTEIN FTSX"/>
    <property type="match status" value="1"/>
</dbReference>
<keyword evidence="1" id="KW-0812">Transmembrane</keyword>
<keyword evidence="1" id="KW-0472">Membrane</keyword>
<evidence type="ECO:0008006" key="4">
    <source>
        <dbReference type="Google" id="ProtNLM"/>
    </source>
</evidence>
<dbReference type="Proteomes" id="UP000000422">
    <property type="component" value="Chromosome"/>
</dbReference>
<proteinExistence type="predicted"/>
<organism evidence="3">
    <name type="scientific">Wolinella succinogenes (strain ATCC 29543 / DSM 1740 / CCUG 13145 / JCM 31913 / LMG 7466 / NCTC 11488 / FDC 602W)</name>
    <name type="common">Vibrio succinogenes</name>
    <dbReference type="NCBI Taxonomy" id="273121"/>
    <lineage>
        <taxon>Bacteria</taxon>
        <taxon>Pseudomonadati</taxon>
        <taxon>Campylobacterota</taxon>
        <taxon>Epsilonproteobacteria</taxon>
        <taxon>Campylobacterales</taxon>
        <taxon>Helicobacteraceae</taxon>
        <taxon>Wolinella</taxon>
    </lineage>
</organism>